<proteinExistence type="predicted"/>
<dbReference type="VEuPathDB" id="FungiDB:FOC1_g10000194"/>
<protein>
    <recommendedName>
        <fullName evidence="5">Protein arginine N-methyltransferase 1</fullName>
    </recommendedName>
</protein>
<gene>
    <name evidence="3" type="ORF">FOC1_g10000194</name>
</gene>
<dbReference type="OMA" id="ACTSAYI"/>
<reference evidence="4" key="2">
    <citation type="journal article" date="2014" name="PLoS ONE">
        <title>Genome and Transcriptome Analysis of the Fungal Pathogen Fusarium oxysporum f. sp. cubense Causing Banana Vascular Wilt Disease.</title>
        <authorList>
            <person name="Guo L."/>
            <person name="Han L."/>
            <person name="Yang L."/>
            <person name="Zeng H."/>
            <person name="Fan D."/>
            <person name="Zhu Y."/>
            <person name="Feng Y."/>
            <person name="Wang G."/>
            <person name="Peng C."/>
            <person name="Jiang X."/>
            <person name="Zhou D."/>
            <person name="Ni P."/>
            <person name="Liang C."/>
            <person name="Liu L."/>
            <person name="Wang J."/>
            <person name="Mao C."/>
            <person name="Fang X."/>
            <person name="Peng M."/>
            <person name="Huang J."/>
        </authorList>
    </citation>
    <scope>NUCLEOTIDE SEQUENCE [LARGE SCALE GENOMIC DNA]</scope>
    <source>
        <strain evidence="4">race 1</strain>
    </source>
</reference>
<evidence type="ECO:0000256" key="1">
    <source>
        <dbReference type="SAM" id="MobiDB-lite"/>
    </source>
</evidence>
<feature type="signal peptide" evidence="2">
    <location>
        <begin position="1"/>
        <end position="17"/>
    </location>
</feature>
<dbReference type="Proteomes" id="UP000016928">
    <property type="component" value="Unassembled WGS sequence"/>
</dbReference>
<keyword evidence="2" id="KW-0732">Signal</keyword>
<dbReference type="OrthoDB" id="89086at2759"/>
<name>N4UJL5_FUSC1</name>
<evidence type="ECO:0008006" key="5">
    <source>
        <dbReference type="Google" id="ProtNLM"/>
    </source>
</evidence>
<dbReference type="AlphaFoldDB" id="N4UJL5"/>
<evidence type="ECO:0000256" key="2">
    <source>
        <dbReference type="SAM" id="SignalP"/>
    </source>
</evidence>
<dbReference type="HOGENOM" id="CLU_058070_0_0_1"/>
<feature type="region of interest" description="Disordered" evidence="1">
    <location>
        <begin position="358"/>
        <end position="381"/>
    </location>
</feature>
<organism evidence="3 4">
    <name type="scientific">Fusarium oxysporum f. sp. cubense (strain race 1)</name>
    <name type="common">Panama disease fungus</name>
    <dbReference type="NCBI Taxonomy" id="1229664"/>
    <lineage>
        <taxon>Eukaryota</taxon>
        <taxon>Fungi</taxon>
        <taxon>Dikarya</taxon>
        <taxon>Ascomycota</taxon>
        <taxon>Pezizomycotina</taxon>
        <taxon>Sordariomycetes</taxon>
        <taxon>Hypocreomycetidae</taxon>
        <taxon>Hypocreales</taxon>
        <taxon>Nectriaceae</taxon>
        <taxon>Fusarium</taxon>
        <taxon>Fusarium oxysporum species complex</taxon>
    </lineage>
</organism>
<feature type="chain" id="PRO_5004121028" description="Protein arginine N-methyltransferase 1" evidence="2">
    <location>
        <begin position="18"/>
        <end position="398"/>
    </location>
</feature>
<evidence type="ECO:0000313" key="3">
    <source>
        <dbReference type="EMBL" id="ENH70220.1"/>
    </source>
</evidence>
<sequence length="398" mass="43791">MTSIKTIIFLLLSGSRAATINSRDYRPDEHLMLVDCGVGADGTAKSNAMAYYAGSYNPGGGDTKWVQPDMIANVPWDGSYPWRSSGVATTFSNGDTFQAAINPAIKDWEESKSYAGDAKHTFGNEFKCWAEHGKPAFDLPDGTACTSAYICFHQPDNPPPAPATAPATDFQVVTDYGMSKEEIQVRVQGTNSEVADWTPEAAFSHINEDDEGLQCKGTSYSIGNDCSIIFDDCFFSARENVPSMKKTLIEAVAPAVAKTSVTKTGRYSGSCRNEGMCEPDYEFEYLEYTYPVTGTVKETTCKTPHAQDLELAEAYGINSSKMHKYSVLKRYNGGYVTIQVHSGIEDIEGPKIEKRARARNDAGGRFKTGGRYSDFCYSNDRKKPKIDKYSQLQEVLKP</sequence>
<accession>N4UJL5</accession>
<reference evidence="4" key="1">
    <citation type="submission" date="2012-09" db="EMBL/GenBank/DDBJ databases">
        <title>Genome sequencing and comparative transcriptomics of race 1 and race 4 of banana pathogen: Fusarium oxysporum f. sp. cubense.</title>
        <authorList>
            <person name="Fang X."/>
            <person name="Huang J."/>
        </authorList>
    </citation>
    <scope>NUCLEOTIDE SEQUENCE [LARGE SCALE GENOMIC DNA]</scope>
    <source>
        <strain evidence="4">race 1</strain>
    </source>
</reference>
<dbReference type="EMBL" id="KB730200">
    <property type="protein sequence ID" value="ENH70220.1"/>
    <property type="molecule type" value="Genomic_DNA"/>
</dbReference>
<evidence type="ECO:0000313" key="4">
    <source>
        <dbReference type="Proteomes" id="UP000016928"/>
    </source>
</evidence>